<dbReference type="PANTHER" id="PTHR23339">
    <property type="entry name" value="TYROSINE SPECIFIC PROTEIN PHOSPHATASE AND DUAL SPECIFICITY PROTEIN PHOSPHATASE"/>
    <property type="match status" value="1"/>
</dbReference>
<evidence type="ECO:0000256" key="5">
    <source>
        <dbReference type="SAM" id="MobiDB-lite"/>
    </source>
</evidence>
<dbReference type="InterPro" id="IPR020422">
    <property type="entry name" value="TYR_PHOSPHATASE_DUAL_dom"/>
</dbReference>
<feature type="domain" description="Tyrosine specific protein phosphatases" evidence="7">
    <location>
        <begin position="274"/>
        <end position="336"/>
    </location>
</feature>
<dbReference type="RefSeq" id="XP_026191341.1">
    <property type="nucleotide sequence ID" value="XM_026335556.1"/>
</dbReference>
<dbReference type="InterPro" id="IPR029260">
    <property type="entry name" value="DSPn"/>
</dbReference>
<keyword evidence="4" id="KW-0904">Protein phosphatase</keyword>
<dbReference type="GeneID" id="34620966"/>
<keyword evidence="3" id="KW-0378">Hydrolase</keyword>
<dbReference type="GO" id="GO:0004725">
    <property type="term" value="F:protein tyrosine phosphatase activity"/>
    <property type="evidence" value="ECO:0007669"/>
    <property type="project" value="UniProtKB-EC"/>
</dbReference>
<feature type="compositionally biased region" description="Low complexity" evidence="5">
    <location>
        <begin position="499"/>
        <end position="513"/>
    </location>
</feature>
<dbReference type="InterPro" id="IPR029021">
    <property type="entry name" value="Prot-tyrosine_phosphatase-like"/>
</dbReference>
<evidence type="ECO:0000313" key="9">
    <source>
        <dbReference type="RefSeq" id="XP_026191341.1"/>
    </source>
</evidence>
<accession>A0A6P6RU32</accession>
<evidence type="ECO:0000256" key="1">
    <source>
        <dbReference type="ARBA" id="ARBA00007315"/>
    </source>
</evidence>
<dbReference type="Pfam" id="PF14671">
    <property type="entry name" value="DSPn"/>
    <property type="match status" value="1"/>
</dbReference>
<dbReference type="Proteomes" id="UP000515125">
    <property type="component" value="Unplaced"/>
</dbReference>
<reference evidence="9" key="1">
    <citation type="submission" date="2025-08" db="UniProtKB">
        <authorList>
            <consortium name="RefSeq"/>
        </authorList>
    </citation>
    <scope>IDENTIFICATION</scope>
</reference>
<organism evidence="8 9">
    <name type="scientific">Cyclospora cayetanensis</name>
    <dbReference type="NCBI Taxonomy" id="88456"/>
    <lineage>
        <taxon>Eukaryota</taxon>
        <taxon>Sar</taxon>
        <taxon>Alveolata</taxon>
        <taxon>Apicomplexa</taxon>
        <taxon>Conoidasida</taxon>
        <taxon>Coccidia</taxon>
        <taxon>Eucoccidiorida</taxon>
        <taxon>Eimeriorina</taxon>
        <taxon>Eimeriidae</taxon>
        <taxon>Cyclospora</taxon>
    </lineage>
</organism>
<comment type="similarity">
    <text evidence="1">Belongs to the protein-tyrosine phosphatase family. Non-receptor class CDC14 subfamily.</text>
</comment>
<protein>
    <recommendedName>
        <fullName evidence="2">protein-tyrosine-phosphatase</fullName>
        <ecNumber evidence="2">3.1.3.48</ecNumber>
    </recommendedName>
</protein>
<evidence type="ECO:0000256" key="4">
    <source>
        <dbReference type="ARBA" id="ARBA00022912"/>
    </source>
</evidence>
<dbReference type="PROSITE" id="PS50056">
    <property type="entry name" value="TYR_PHOSPHATASE_2"/>
    <property type="match status" value="1"/>
</dbReference>
<proteinExistence type="inferred from homology"/>
<dbReference type="EC" id="3.1.3.48" evidence="2"/>
<evidence type="ECO:0000313" key="8">
    <source>
        <dbReference type="Proteomes" id="UP000515125"/>
    </source>
</evidence>
<feature type="domain" description="Tyrosine-protein phosphatase" evidence="6">
    <location>
        <begin position="184"/>
        <end position="349"/>
    </location>
</feature>
<dbReference type="Gene3D" id="3.90.190.10">
    <property type="entry name" value="Protein tyrosine phosphatase superfamily"/>
    <property type="match status" value="2"/>
</dbReference>
<keyword evidence="8" id="KW-1185">Reference proteome</keyword>
<dbReference type="InterPro" id="IPR000387">
    <property type="entry name" value="Tyr_Pase_dom"/>
</dbReference>
<dbReference type="AlphaFoldDB" id="A0A6P6RU32"/>
<dbReference type="CDD" id="cd17657">
    <property type="entry name" value="CDC14_N"/>
    <property type="match status" value="1"/>
</dbReference>
<dbReference type="OrthoDB" id="442453at2759"/>
<evidence type="ECO:0000256" key="3">
    <source>
        <dbReference type="ARBA" id="ARBA00022801"/>
    </source>
</evidence>
<feature type="region of interest" description="Disordered" evidence="5">
    <location>
        <begin position="390"/>
        <end position="449"/>
    </location>
</feature>
<feature type="compositionally biased region" description="Polar residues" evidence="5">
    <location>
        <begin position="412"/>
        <end position="426"/>
    </location>
</feature>
<evidence type="ECO:0000259" key="7">
    <source>
        <dbReference type="PROSITE" id="PS50056"/>
    </source>
</evidence>
<evidence type="ECO:0000259" key="6">
    <source>
        <dbReference type="PROSITE" id="PS50054"/>
    </source>
</evidence>
<name>A0A6P6RU32_9EIME</name>
<sequence>MKPAGLSLGERGLLREAVEVLPGRLYYRKAVFPPHDTPAIHFFSVDKLFVYEPFFLDFGPLNLSCIFKYCKMIKAMLVNSTLRRKLLVHYSAFSQDKVANAVLLLGSFLLIEMKKTPEEAMKPFSELSGSLKPFRDATYSGCDFELSVLDCLRGLSYAMQLNWFSLSTFNQEEYDHYERLENGDMNWIIPGKFLAFSCPSIGGAAMSARRSGDGEGSGCCMPSHHVSVFKKLNIKLVIRLNKKMYDAQVFKDAGIAHYDLFFVDGTCPPRDIMDKFLELCESCDGAVAVHCKAGLGRTGSLIGCYAMKNYKFPALPWIGWNRICRPGSVLGPQQYFLCAIQDELMQMDAIESCRPLLQKRPSRKQTSVDGVDALAVSLQDMRLEDRRVAELGDEGQGDRLMEAKRRSKPAPQVQSSGPRQLQTSISLRERTTPGNKGPMIALSRDRSSSSSSHVDLLLHNKFVGHLLTPIAASAVAARRPPSKPCHIPAAGGPSGMCVASGSRPASSRSRNDV</sequence>
<gene>
    <name evidence="9" type="primary">LOC34620966</name>
</gene>
<evidence type="ECO:0000256" key="2">
    <source>
        <dbReference type="ARBA" id="ARBA00013064"/>
    </source>
</evidence>
<feature type="region of interest" description="Disordered" evidence="5">
    <location>
        <begin position="477"/>
        <end position="513"/>
    </location>
</feature>
<dbReference type="FunFam" id="3.90.190.10:FF:000006">
    <property type="entry name" value="Dual specificity protein phosphatase CDC14B"/>
    <property type="match status" value="1"/>
</dbReference>
<dbReference type="CDD" id="cd14499">
    <property type="entry name" value="CDC14_C"/>
    <property type="match status" value="1"/>
</dbReference>
<dbReference type="PROSITE" id="PS00383">
    <property type="entry name" value="TYR_PHOSPHATASE_1"/>
    <property type="match status" value="1"/>
</dbReference>
<dbReference type="SUPFAM" id="SSF52799">
    <property type="entry name" value="(Phosphotyrosine protein) phosphatases II"/>
    <property type="match status" value="2"/>
</dbReference>
<dbReference type="Pfam" id="PF22785">
    <property type="entry name" value="Tc-R-P"/>
    <property type="match status" value="1"/>
</dbReference>
<dbReference type="PROSITE" id="PS50054">
    <property type="entry name" value="TYR_PHOSPHATASE_DUAL"/>
    <property type="match status" value="1"/>
</dbReference>
<dbReference type="InterPro" id="IPR044506">
    <property type="entry name" value="CDC14_C"/>
</dbReference>
<dbReference type="InterPro" id="IPR016130">
    <property type="entry name" value="Tyr_Pase_AS"/>
</dbReference>
<feature type="compositionally biased region" description="Basic and acidic residues" evidence="5">
    <location>
        <begin position="390"/>
        <end position="404"/>
    </location>
</feature>
<dbReference type="InterPro" id="IPR050561">
    <property type="entry name" value="PTP"/>
</dbReference>